<feature type="transmembrane region" description="Helical" evidence="12">
    <location>
        <begin position="424"/>
        <end position="444"/>
    </location>
</feature>
<dbReference type="InterPro" id="IPR018113">
    <property type="entry name" value="PTrfase_EIIB_Cys"/>
</dbReference>
<evidence type="ECO:0000256" key="3">
    <source>
        <dbReference type="ARBA" id="ARBA00022475"/>
    </source>
</evidence>
<dbReference type="EMBL" id="NKHG01000006">
    <property type="protein sequence ID" value="PCK23435.1"/>
    <property type="molecule type" value="Genomic_DNA"/>
</dbReference>
<dbReference type="PROSITE" id="PS51103">
    <property type="entry name" value="PTS_EIIC_TYPE_1"/>
    <property type="match status" value="1"/>
</dbReference>
<protein>
    <submittedName>
        <fullName evidence="15">PTS sugar transporter subunit IIC</fullName>
    </submittedName>
</protein>
<evidence type="ECO:0000256" key="12">
    <source>
        <dbReference type="SAM" id="Phobius"/>
    </source>
</evidence>
<feature type="domain" description="PTS EIIC type-1" evidence="14">
    <location>
        <begin position="116"/>
        <end position="456"/>
    </location>
</feature>
<keyword evidence="10 12" id="KW-0472">Membrane</keyword>
<sequence length="462" mass="49007">MSHQKKYQQLAKDILSLCGGSENISSHTHCMTRLRITPIDHKKVQITAIKELDGVIGVVEAETLQIILGTGVVNQVSSAFEQLLNDSGSYDLKNEAQKNKQVISQKNRTPFKLFLRRIASIFIPIIPALVASGLITGITKAIVQAGWLDEKSQAAIILTVIGSGLFAYLGILVGTNAAKEFGGSPALGALAGILIINPASADIMLFGTNILPGRGGLIGVLLAAIFMALVETRIRRFVPQSLDIIVTPTITLLITGIFTYVIFMPVGGFISDAITSGLTYLLNIGGIFAGFVLGATFLPLVVTGLHQGLTPIHMELINSIGDDPLLPILAMGGAGQVGAAFAIYMKTKKKKLKRAIAGGLPSGMLGIGEPLIFGVTLPLGRPFLTACLGAGVGGAFQAHFLIATKAIGVSGLPLTFIVHPHQMVLYLIGLFIAYVAGFIFTYLFGFHDDMAVEFEETINKEV</sequence>
<feature type="domain" description="PTS EIIB type-1" evidence="13">
    <location>
        <begin position="8"/>
        <end position="90"/>
    </location>
</feature>
<keyword evidence="5" id="KW-0808">Transferase</keyword>
<evidence type="ECO:0000259" key="14">
    <source>
        <dbReference type="PROSITE" id="PS51103"/>
    </source>
</evidence>
<dbReference type="GO" id="GO:0008982">
    <property type="term" value="F:protein-N(PI)-phosphohistidine-sugar phosphotransferase activity"/>
    <property type="evidence" value="ECO:0007669"/>
    <property type="project" value="InterPro"/>
</dbReference>
<keyword evidence="8" id="KW-0418">Kinase</keyword>
<evidence type="ECO:0000256" key="5">
    <source>
        <dbReference type="ARBA" id="ARBA00022679"/>
    </source>
</evidence>
<dbReference type="FunFam" id="3.30.1360.60:FF:000001">
    <property type="entry name" value="PTS system glucose-specific IIBC component PtsG"/>
    <property type="match status" value="1"/>
</dbReference>
<comment type="caution">
    <text evidence="15">The sequence shown here is derived from an EMBL/GenBank/DDBJ whole genome shotgun (WGS) entry which is preliminary data.</text>
</comment>
<dbReference type="InterPro" id="IPR036878">
    <property type="entry name" value="Glu_permease_IIB"/>
</dbReference>
<keyword evidence="3" id="KW-1003">Cell membrane</keyword>
<feature type="transmembrane region" description="Helical" evidence="12">
    <location>
        <begin position="118"/>
        <end position="142"/>
    </location>
</feature>
<reference evidence="15 16" key="1">
    <citation type="submission" date="2017-06" db="EMBL/GenBank/DDBJ databases">
        <title>Draft Genome Sequence of Bacillus sp Strain 36R Isolated from saline sediment at Atanasia, Sonora, Mexico.</title>
        <authorList>
            <person name="Sanchez Diaz R."/>
            <person name="Quiroz Macias M.E."/>
            <person name="Ibarra Gamez J.C."/>
            <person name="Enciso Ibarra J."/>
            <person name="Gomez Gil B."/>
            <person name="Galaviz Silva L."/>
        </authorList>
    </citation>
    <scope>NUCLEOTIDE SEQUENCE [LARGE SCALE GENOMIC DNA]</scope>
    <source>
        <strain evidence="15 16">36R_ATNSAL</strain>
    </source>
</reference>
<dbReference type="SUPFAM" id="SSF55604">
    <property type="entry name" value="Glucose permease domain IIB"/>
    <property type="match status" value="1"/>
</dbReference>
<name>A0A2A5J1G7_BACPU</name>
<evidence type="ECO:0000256" key="7">
    <source>
        <dbReference type="ARBA" id="ARBA00022692"/>
    </source>
</evidence>
<proteinExistence type="predicted"/>
<feature type="transmembrane region" description="Helical" evidence="12">
    <location>
        <begin position="283"/>
        <end position="305"/>
    </location>
</feature>
<dbReference type="InterPro" id="IPR013013">
    <property type="entry name" value="PTS_EIIC_1"/>
</dbReference>
<dbReference type="GO" id="GO:0009401">
    <property type="term" value="P:phosphoenolpyruvate-dependent sugar phosphotransferase system"/>
    <property type="evidence" value="ECO:0007669"/>
    <property type="project" value="UniProtKB-KW"/>
</dbReference>
<dbReference type="PANTHER" id="PTHR30175">
    <property type="entry name" value="PHOSPHOTRANSFERASE SYSTEM TRANSPORT PROTEIN"/>
    <property type="match status" value="1"/>
</dbReference>
<dbReference type="Pfam" id="PF00367">
    <property type="entry name" value="PTS_EIIB"/>
    <property type="match status" value="1"/>
</dbReference>
<feature type="transmembrane region" description="Helical" evidence="12">
    <location>
        <begin position="355"/>
        <end position="377"/>
    </location>
</feature>
<feature type="transmembrane region" description="Helical" evidence="12">
    <location>
        <begin position="186"/>
        <end position="207"/>
    </location>
</feature>
<dbReference type="Proteomes" id="UP000228754">
    <property type="component" value="Unassembled WGS sequence"/>
</dbReference>
<dbReference type="InterPro" id="IPR003352">
    <property type="entry name" value="PTS_EIIC"/>
</dbReference>
<keyword evidence="2" id="KW-0813">Transport</keyword>
<evidence type="ECO:0000256" key="1">
    <source>
        <dbReference type="ARBA" id="ARBA00004651"/>
    </source>
</evidence>
<dbReference type="OrthoDB" id="9769191at2"/>
<dbReference type="AlphaFoldDB" id="A0A2A5J1G7"/>
<keyword evidence="7 12" id="KW-0812">Transmembrane</keyword>
<evidence type="ECO:0000256" key="11">
    <source>
        <dbReference type="PROSITE-ProRule" id="PRU00421"/>
    </source>
</evidence>
<evidence type="ECO:0000313" key="15">
    <source>
        <dbReference type="EMBL" id="PCK23435.1"/>
    </source>
</evidence>
<feature type="transmembrane region" description="Helical" evidence="12">
    <location>
        <begin position="154"/>
        <end position="174"/>
    </location>
</feature>
<dbReference type="PROSITE" id="PS51098">
    <property type="entry name" value="PTS_EIIB_TYPE_1"/>
    <property type="match status" value="1"/>
</dbReference>
<dbReference type="InterPro" id="IPR050558">
    <property type="entry name" value="PTS_Sugar-Specific_Components"/>
</dbReference>
<organism evidence="15 16">
    <name type="scientific">Bacillus pumilus</name>
    <name type="common">Bacillus mesentericus</name>
    <dbReference type="NCBI Taxonomy" id="1408"/>
    <lineage>
        <taxon>Bacteria</taxon>
        <taxon>Bacillati</taxon>
        <taxon>Bacillota</taxon>
        <taxon>Bacilli</taxon>
        <taxon>Bacillales</taxon>
        <taxon>Bacillaceae</taxon>
        <taxon>Bacillus</taxon>
    </lineage>
</organism>
<keyword evidence="9 12" id="KW-1133">Transmembrane helix</keyword>
<evidence type="ECO:0000256" key="2">
    <source>
        <dbReference type="ARBA" id="ARBA00022448"/>
    </source>
</evidence>
<dbReference type="PANTHER" id="PTHR30175:SF3">
    <property type="entry name" value="PTS SYSTEM N-ACETYLMURAMIC ACID-SPECIFIC EIIBC COMPONENT"/>
    <property type="match status" value="1"/>
</dbReference>
<accession>A0A2A5J1G7</accession>
<comment type="subcellular location">
    <subcellularLocation>
        <location evidence="1">Cell membrane</location>
        <topology evidence="1">Multi-pass membrane protein</topology>
    </subcellularLocation>
</comment>
<evidence type="ECO:0000313" key="16">
    <source>
        <dbReference type="Proteomes" id="UP000228754"/>
    </source>
</evidence>
<keyword evidence="6" id="KW-0598">Phosphotransferase system</keyword>
<feature type="transmembrane region" description="Helical" evidence="12">
    <location>
        <begin position="213"/>
        <end position="230"/>
    </location>
</feature>
<evidence type="ECO:0000256" key="8">
    <source>
        <dbReference type="ARBA" id="ARBA00022777"/>
    </source>
</evidence>
<dbReference type="InterPro" id="IPR001996">
    <property type="entry name" value="PTS_IIB_1"/>
</dbReference>
<dbReference type="GO" id="GO:0016301">
    <property type="term" value="F:kinase activity"/>
    <property type="evidence" value="ECO:0007669"/>
    <property type="project" value="UniProtKB-KW"/>
</dbReference>
<evidence type="ECO:0000256" key="6">
    <source>
        <dbReference type="ARBA" id="ARBA00022683"/>
    </source>
</evidence>
<dbReference type="GO" id="GO:0090588">
    <property type="term" value="F:protein-phosphocysteine-N-acetylmuramate phosphotransferase system transporter activity"/>
    <property type="evidence" value="ECO:0007669"/>
    <property type="project" value="TreeGrafter"/>
</dbReference>
<dbReference type="Gene3D" id="3.30.1360.60">
    <property type="entry name" value="Glucose permease domain IIB"/>
    <property type="match status" value="1"/>
</dbReference>
<dbReference type="Pfam" id="PF02378">
    <property type="entry name" value="PTS_EIIC"/>
    <property type="match status" value="1"/>
</dbReference>
<evidence type="ECO:0000259" key="13">
    <source>
        <dbReference type="PROSITE" id="PS51098"/>
    </source>
</evidence>
<evidence type="ECO:0000256" key="4">
    <source>
        <dbReference type="ARBA" id="ARBA00022597"/>
    </source>
</evidence>
<dbReference type="CDD" id="cd00212">
    <property type="entry name" value="PTS_IIB_glc"/>
    <property type="match status" value="1"/>
</dbReference>
<evidence type="ECO:0000256" key="10">
    <source>
        <dbReference type="ARBA" id="ARBA00023136"/>
    </source>
</evidence>
<evidence type="ECO:0000256" key="9">
    <source>
        <dbReference type="ARBA" id="ARBA00022989"/>
    </source>
</evidence>
<keyword evidence="4 15" id="KW-0762">Sugar transport</keyword>
<feature type="active site" description="Phosphocysteine intermediate; for EIIB activity" evidence="11">
    <location>
        <position position="30"/>
    </location>
</feature>
<feature type="transmembrane region" description="Helical" evidence="12">
    <location>
        <begin position="242"/>
        <end position="263"/>
    </location>
</feature>
<gene>
    <name evidence="15" type="ORF">CEY02_00875</name>
</gene>
<dbReference type="GO" id="GO:0005886">
    <property type="term" value="C:plasma membrane"/>
    <property type="evidence" value="ECO:0007669"/>
    <property type="project" value="UniProtKB-SubCell"/>
</dbReference>